<proteinExistence type="predicted"/>
<sequence>MGLYNRSKKKAIQHVLKKVSPRCKIDPATITKYFKNQYKASGCKPFDNFENVVSKPNKLDNGLIRPFTRQEVRRIFEHVKDTAPGEDRIKYNELRKFDPSFYLLTIIYNRCLKEQKIPPHWKRAYTILIHKKGEESNTENWRPIALTNSIYKIYTGLWAHRLHQYPELISP</sequence>
<keyword evidence="1" id="KW-1185">Reference proteome</keyword>
<protein>
    <submittedName>
        <fullName evidence="2">Reverse transcriptase</fullName>
    </submittedName>
</protein>
<evidence type="ECO:0000313" key="2">
    <source>
        <dbReference type="WBParaSite" id="ACRNAN_scaffold30426.g13949.t1"/>
    </source>
</evidence>
<accession>A0A914DKQ9</accession>
<dbReference type="PANTHER" id="PTHR19446">
    <property type="entry name" value="REVERSE TRANSCRIPTASES"/>
    <property type="match status" value="1"/>
</dbReference>
<dbReference type="AlphaFoldDB" id="A0A914DKQ9"/>
<dbReference type="Proteomes" id="UP000887540">
    <property type="component" value="Unplaced"/>
</dbReference>
<name>A0A914DKQ9_9BILA</name>
<evidence type="ECO:0000313" key="1">
    <source>
        <dbReference type="Proteomes" id="UP000887540"/>
    </source>
</evidence>
<dbReference type="WBParaSite" id="ACRNAN_scaffold30426.g13949.t1">
    <property type="protein sequence ID" value="ACRNAN_scaffold30426.g13949.t1"/>
    <property type="gene ID" value="ACRNAN_scaffold30426.g13949"/>
</dbReference>
<organism evidence="1 2">
    <name type="scientific">Acrobeloides nanus</name>
    <dbReference type="NCBI Taxonomy" id="290746"/>
    <lineage>
        <taxon>Eukaryota</taxon>
        <taxon>Metazoa</taxon>
        <taxon>Ecdysozoa</taxon>
        <taxon>Nematoda</taxon>
        <taxon>Chromadorea</taxon>
        <taxon>Rhabditida</taxon>
        <taxon>Tylenchina</taxon>
        <taxon>Cephalobomorpha</taxon>
        <taxon>Cephaloboidea</taxon>
        <taxon>Cephalobidae</taxon>
        <taxon>Acrobeloides</taxon>
    </lineage>
</organism>
<reference evidence="2" key="1">
    <citation type="submission" date="2022-11" db="UniProtKB">
        <authorList>
            <consortium name="WormBaseParasite"/>
        </authorList>
    </citation>
    <scope>IDENTIFICATION</scope>
</reference>